<proteinExistence type="predicted"/>
<protein>
    <submittedName>
        <fullName evidence="2">Uncharacterized protein</fullName>
    </submittedName>
</protein>
<dbReference type="AlphaFoldDB" id="A0A062UAW8"/>
<name>A0A062UAW8_9PROT</name>
<sequence length="136" mass="15504">MTKKGFVEIAAEFQGSGMIVRAPHFRDLLDFGLNLREVSQETGIEVRRDGVTPEGFYIQCRSEEDAKRLWQKLEPRLLETGHHQSLRLHHLAGLAFKYDPESYEKVMASFDHASPLDPRFDQDAPIIQDEEPVGPA</sequence>
<feature type="region of interest" description="Disordered" evidence="1">
    <location>
        <begin position="114"/>
        <end position="136"/>
    </location>
</feature>
<gene>
    <name evidence="2" type="ORF">HY29_16095</name>
</gene>
<dbReference type="Proteomes" id="UP000027037">
    <property type="component" value="Unassembled WGS sequence"/>
</dbReference>
<dbReference type="PATRIC" id="fig|1280946.3.peg.2386"/>
<evidence type="ECO:0000256" key="1">
    <source>
        <dbReference type="SAM" id="MobiDB-lite"/>
    </source>
</evidence>
<evidence type="ECO:0000313" key="3">
    <source>
        <dbReference type="Proteomes" id="UP000027037"/>
    </source>
</evidence>
<organism evidence="2 3">
    <name type="scientific">Hyphomonas beringensis</name>
    <dbReference type="NCBI Taxonomy" id="1280946"/>
    <lineage>
        <taxon>Bacteria</taxon>
        <taxon>Pseudomonadati</taxon>
        <taxon>Pseudomonadota</taxon>
        <taxon>Alphaproteobacteria</taxon>
        <taxon>Hyphomonadales</taxon>
        <taxon>Hyphomonadaceae</taxon>
        <taxon>Hyphomonas</taxon>
    </lineage>
</organism>
<reference evidence="2 3" key="1">
    <citation type="journal article" date="2014" name="Antonie Van Leeuwenhoek">
        <title>Hyphomonas beringensis sp. nov. and Hyphomonas chukchiensis sp. nov., isolated from surface seawater of the Bering Sea and Chukchi Sea.</title>
        <authorList>
            <person name="Li C."/>
            <person name="Lai Q."/>
            <person name="Li G."/>
            <person name="Dong C."/>
            <person name="Wang J."/>
            <person name="Liao Y."/>
            <person name="Shao Z."/>
        </authorList>
    </citation>
    <scope>NUCLEOTIDE SEQUENCE [LARGE SCALE GENOMIC DNA]</scope>
    <source>
        <strain evidence="2 3">25B14_1</strain>
    </source>
</reference>
<comment type="caution">
    <text evidence="2">The sequence shown here is derived from an EMBL/GenBank/DDBJ whole genome shotgun (WGS) entry which is preliminary data.</text>
</comment>
<dbReference type="EMBL" id="AWFF01000046">
    <property type="protein sequence ID" value="KCZ53729.1"/>
    <property type="molecule type" value="Genomic_DNA"/>
</dbReference>
<accession>A0A062UAW8</accession>
<keyword evidence="3" id="KW-1185">Reference proteome</keyword>
<evidence type="ECO:0000313" key="2">
    <source>
        <dbReference type="EMBL" id="KCZ53729.1"/>
    </source>
</evidence>
<dbReference type="STRING" id="1280946.HY29_16095"/>